<dbReference type="SUPFAM" id="SSF57850">
    <property type="entry name" value="RING/U-box"/>
    <property type="match status" value="1"/>
</dbReference>
<evidence type="ECO:0000256" key="8">
    <source>
        <dbReference type="ARBA" id="ARBA00022786"/>
    </source>
</evidence>
<dbReference type="InterPro" id="IPR013083">
    <property type="entry name" value="Znf_RING/FYVE/PHD"/>
</dbReference>
<comment type="caution">
    <text evidence="17">The sequence shown here is derived from an EMBL/GenBank/DDBJ whole genome shotgun (WGS) entry which is preliminary data.</text>
</comment>
<proteinExistence type="inferred from homology"/>
<dbReference type="KEGG" id="csl:COCSUDRAFT_39598"/>
<evidence type="ECO:0000313" key="18">
    <source>
        <dbReference type="Proteomes" id="UP000007264"/>
    </source>
</evidence>
<evidence type="ECO:0000256" key="13">
    <source>
        <dbReference type="ARBA" id="ARBA00023140"/>
    </source>
</evidence>
<dbReference type="GO" id="GO:1990429">
    <property type="term" value="C:peroxisomal importomer complex"/>
    <property type="evidence" value="ECO:0007669"/>
    <property type="project" value="TreeGrafter"/>
</dbReference>
<dbReference type="InterPro" id="IPR006845">
    <property type="entry name" value="Pex_N"/>
</dbReference>
<evidence type="ECO:0000313" key="17">
    <source>
        <dbReference type="EMBL" id="EIE26523.1"/>
    </source>
</evidence>
<dbReference type="Proteomes" id="UP000007264">
    <property type="component" value="Unassembled WGS sequence"/>
</dbReference>
<evidence type="ECO:0000259" key="16">
    <source>
        <dbReference type="Pfam" id="PF04757"/>
    </source>
</evidence>
<keyword evidence="6" id="KW-0479">Metal-binding</keyword>
<dbReference type="CDD" id="cd16451">
    <property type="entry name" value="mRING_PEX12"/>
    <property type="match status" value="1"/>
</dbReference>
<dbReference type="STRING" id="574566.I0Z7A4"/>
<evidence type="ECO:0000256" key="2">
    <source>
        <dbReference type="ARBA" id="ARBA00004906"/>
    </source>
</evidence>
<dbReference type="GO" id="GO:0004842">
    <property type="term" value="F:ubiquitin-protein transferase activity"/>
    <property type="evidence" value="ECO:0007669"/>
    <property type="project" value="TreeGrafter"/>
</dbReference>
<dbReference type="RefSeq" id="XP_005651067.1">
    <property type="nucleotide sequence ID" value="XM_005651010.1"/>
</dbReference>
<keyword evidence="11" id="KW-1133">Transmembrane helix</keyword>
<evidence type="ECO:0000256" key="12">
    <source>
        <dbReference type="ARBA" id="ARBA00023136"/>
    </source>
</evidence>
<dbReference type="GO" id="GO:0008270">
    <property type="term" value="F:zinc ion binding"/>
    <property type="evidence" value="ECO:0007669"/>
    <property type="project" value="UniProtKB-KW"/>
</dbReference>
<evidence type="ECO:0000256" key="15">
    <source>
        <dbReference type="PIRNR" id="PIRNR038074"/>
    </source>
</evidence>
<dbReference type="PANTHER" id="PTHR12888:SF0">
    <property type="entry name" value="PEROXISOME ASSEMBLY PROTEIN 12"/>
    <property type="match status" value="1"/>
</dbReference>
<dbReference type="OrthoDB" id="107372at2759"/>
<gene>
    <name evidence="17" type="ORF">COCSUDRAFT_39598</name>
</gene>
<dbReference type="GO" id="GO:0016558">
    <property type="term" value="P:protein import into peroxisome matrix"/>
    <property type="evidence" value="ECO:0007669"/>
    <property type="project" value="UniProtKB-UniRule"/>
</dbReference>
<dbReference type="Gene3D" id="3.30.40.10">
    <property type="entry name" value="Zinc/RING finger domain, C3HC4 (zinc finger)"/>
    <property type="match status" value="1"/>
</dbReference>
<sequence length="384" mass="42809">MSFLTVGGDGSTRPTFFELIAADRLMPSLRAAVIYSLSVFAQRRPVLHRVLDWEDEFFALVTAFLDRQSLANSSATFADTLYGLRRAPYAPNEPSRSLTPHQQNVTLLLLVGVPYVKAKLEALYNRHRRPTEGLLGLTLRRPVAPESNAANQQSVLQRGASSGSTWRHRVAQARAIGLAAFMRLYPWLHMLQEGLSFSYQLAYLLQASPYFSPTLHLLRQHVERASGQQLVLADRAKRQQRRQEITGVRSSGNFIARLVQEGLLRTSYAFSDHTRNALILAIFGFKLLEWWYTSAEEKLAAEKKLAPPPPPPPPMPASGGMALPSDPSLCPICQQARTNPAMTTVSGYAFCYPCLFNFISQEGCCPVTRVPATVDSVRRLYQST</sequence>
<feature type="domain" description="Pex N-terminal" evidence="16">
    <location>
        <begin position="24"/>
        <end position="294"/>
    </location>
</feature>
<comment type="pathway">
    <text evidence="2">Protein modification; protein ubiquitination.</text>
</comment>
<comment type="similarity">
    <text evidence="3 15">Belongs to the pex2/pex10/pex12 family.</text>
</comment>
<dbReference type="GO" id="GO:0006513">
    <property type="term" value="P:protein monoubiquitination"/>
    <property type="evidence" value="ECO:0007669"/>
    <property type="project" value="TreeGrafter"/>
</dbReference>
<keyword evidence="4" id="KW-0813">Transport</keyword>
<reference evidence="17 18" key="1">
    <citation type="journal article" date="2012" name="Genome Biol.">
        <title>The genome of the polar eukaryotic microalga coccomyxa subellipsoidea reveals traits of cold adaptation.</title>
        <authorList>
            <person name="Blanc G."/>
            <person name="Agarkova I."/>
            <person name="Grimwood J."/>
            <person name="Kuo A."/>
            <person name="Brueggeman A."/>
            <person name="Dunigan D."/>
            <person name="Gurnon J."/>
            <person name="Ladunga I."/>
            <person name="Lindquist E."/>
            <person name="Lucas S."/>
            <person name="Pangilinan J."/>
            <person name="Proschold T."/>
            <person name="Salamov A."/>
            <person name="Schmutz J."/>
            <person name="Weeks D."/>
            <person name="Yamada T."/>
            <person name="Claverie J.M."/>
            <person name="Grigoriev I."/>
            <person name="Van Etten J."/>
            <person name="Lomsadze A."/>
            <person name="Borodovsky M."/>
        </authorList>
    </citation>
    <scope>NUCLEOTIDE SEQUENCE [LARGE SCALE GENOMIC DNA]</scope>
    <source>
        <strain evidence="17 18">C-169</strain>
    </source>
</reference>
<keyword evidence="5" id="KW-0812">Transmembrane</keyword>
<keyword evidence="7" id="KW-0863">Zinc-finger</keyword>
<organism evidence="17 18">
    <name type="scientific">Coccomyxa subellipsoidea (strain C-169)</name>
    <name type="common">Green microalga</name>
    <dbReference type="NCBI Taxonomy" id="574566"/>
    <lineage>
        <taxon>Eukaryota</taxon>
        <taxon>Viridiplantae</taxon>
        <taxon>Chlorophyta</taxon>
        <taxon>core chlorophytes</taxon>
        <taxon>Trebouxiophyceae</taxon>
        <taxon>Trebouxiophyceae incertae sedis</taxon>
        <taxon>Coccomyxaceae</taxon>
        <taxon>Coccomyxa</taxon>
        <taxon>Coccomyxa subellipsoidea</taxon>
    </lineage>
</organism>
<protein>
    <recommendedName>
        <fullName evidence="15">Peroxisome biogenesis protein 12</fullName>
    </recommendedName>
    <alternativeName>
        <fullName evidence="15">Peroxin-12</fullName>
    </alternativeName>
</protein>
<dbReference type="Pfam" id="PF04757">
    <property type="entry name" value="Pex2_Pex12"/>
    <property type="match status" value="1"/>
</dbReference>
<comment type="subcellular location">
    <subcellularLocation>
        <location evidence="1">Peroxisome membrane</location>
        <topology evidence="1">Multi-pass membrane protein</topology>
    </subcellularLocation>
</comment>
<dbReference type="EMBL" id="AGSI01000002">
    <property type="protein sequence ID" value="EIE26523.1"/>
    <property type="molecule type" value="Genomic_DNA"/>
</dbReference>
<dbReference type="FunFam" id="3.30.40.10:FF:000357">
    <property type="entry name" value="Peroxisome biogenesis protein 12"/>
    <property type="match status" value="1"/>
</dbReference>
<evidence type="ECO:0000256" key="4">
    <source>
        <dbReference type="ARBA" id="ARBA00022448"/>
    </source>
</evidence>
<evidence type="ECO:0000256" key="14">
    <source>
        <dbReference type="ARBA" id="ARBA00045862"/>
    </source>
</evidence>
<evidence type="ECO:0000256" key="5">
    <source>
        <dbReference type="ARBA" id="ARBA00022692"/>
    </source>
</evidence>
<dbReference type="eggNOG" id="KOG0826">
    <property type="taxonomic scope" value="Eukaryota"/>
</dbReference>
<dbReference type="GO" id="GO:0005778">
    <property type="term" value="C:peroxisomal membrane"/>
    <property type="evidence" value="ECO:0007669"/>
    <property type="project" value="UniProtKB-SubCell"/>
</dbReference>
<dbReference type="PANTHER" id="PTHR12888">
    <property type="entry name" value="PEROXISOME ASSEMBLY PROTEIN 12 PEROXIN-12"/>
    <property type="match status" value="1"/>
</dbReference>
<dbReference type="PIRSF" id="PIRSF038074">
    <property type="entry name" value="Peroxisome_assembly_p12"/>
    <property type="match status" value="1"/>
</dbReference>
<comment type="function">
    <text evidence="14">Component of a retrotranslocation channel required for peroxisome organization by mediating export of the PEX5 receptor from peroxisomes to the cytosol, thereby promoting PEX5 recycling. The retrotranslocation channel is composed of PEX2, PEX10 and PEX12; each subunit contributing transmembrane segments that coassemble into an open channel that specifically allows the passage of PEX5 through the peroxisomal membrane. PEX12 also regulates PEX5 recycling by activating the E3 ubiquitin-protein ligase activity of PEX10. When PEX5 recycling is compromised, PEX12 stimulates PEX10-mediated polyubiquitination of PEX5, leading to its subsequent degradation.</text>
</comment>
<keyword evidence="18" id="KW-1185">Reference proteome</keyword>
<evidence type="ECO:0000256" key="11">
    <source>
        <dbReference type="ARBA" id="ARBA00022989"/>
    </source>
</evidence>
<dbReference type="InterPro" id="IPR017375">
    <property type="entry name" value="PEX12"/>
</dbReference>
<evidence type="ECO:0000256" key="10">
    <source>
        <dbReference type="ARBA" id="ARBA00022927"/>
    </source>
</evidence>
<keyword evidence="13 15" id="KW-0576">Peroxisome</keyword>
<keyword evidence="9" id="KW-0862">Zinc</keyword>
<evidence type="ECO:0000256" key="1">
    <source>
        <dbReference type="ARBA" id="ARBA00004585"/>
    </source>
</evidence>
<evidence type="ECO:0000256" key="3">
    <source>
        <dbReference type="ARBA" id="ARBA00008704"/>
    </source>
</evidence>
<evidence type="ECO:0000256" key="7">
    <source>
        <dbReference type="ARBA" id="ARBA00022771"/>
    </source>
</evidence>
<keyword evidence="12 15" id="KW-0472">Membrane</keyword>
<keyword evidence="8" id="KW-0833">Ubl conjugation pathway</keyword>
<name>I0Z7A4_COCSC</name>
<evidence type="ECO:0000256" key="9">
    <source>
        <dbReference type="ARBA" id="ARBA00022833"/>
    </source>
</evidence>
<dbReference type="AlphaFoldDB" id="I0Z7A4"/>
<dbReference type="GeneID" id="17044533"/>
<accession>I0Z7A4</accession>
<keyword evidence="10" id="KW-0653">Protein transport</keyword>
<evidence type="ECO:0000256" key="6">
    <source>
        <dbReference type="ARBA" id="ARBA00022723"/>
    </source>
</evidence>